<feature type="domain" description="BLUF" evidence="1">
    <location>
        <begin position="5"/>
        <end position="97"/>
    </location>
</feature>
<accession>A0ABR6RF47</accession>
<dbReference type="SUPFAM" id="SSF54975">
    <property type="entry name" value="Acylphosphatase/BLUF domain-like"/>
    <property type="match status" value="1"/>
</dbReference>
<dbReference type="InterPro" id="IPR036046">
    <property type="entry name" value="Acylphosphatase-like_dom_sf"/>
</dbReference>
<dbReference type="Proteomes" id="UP000562492">
    <property type="component" value="Unassembled WGS sequence"/>
</dbReference>
<dbReference type="PROSITE" id="PS50925">
    <property type="entry name" value="BLUF"/>
    <property type="match status" value="1"/>
</dbReference>
<sequence length="133" mass="14522">MPPLLSCFLYTSQMTPDLDVHQIGQIVKQARELNAIQGITGMLVFDGERFAQYVEGPPEAVSQLAVKLAADPRHCDFHPLLSQSLTGGRRFAHWAMGYSDADMHDFDIQALNDMAADLALESFSAAAVAIDSL</sequence>
<dbReference type="Pfam" id="PF04940">
    <property type="entry name" value="BLUF"/>
    <property type="match status" value="1"/>
</dbReference>
<proteinExistence type="predicted"/>
<evidence type="ECO:0000313" key="2">
    <source>
        <dbReference type="EMBL" id="MBB6577644.1"/>
    </source>
</evidence>
<name>A0ABR6RF47_9BURK</name>
<dbReference type="Gene3D" id="3.30.70.100">
    <property type="match status" value="1"/>
</dbReference>
<dbReference type="RefSeq" id="WP_184707307.1">
    <property type="nucleotide sequence ID" value="NZ_JACHKZ010000008.1"/>
</dbReference>
<comment type="caution">
    <text evidence="2">The sequence shown here is derived from an EMBL/GenBank/DDBJ whole genome shotgun (WGS) entry which is preliminary data.</text>
</comment>
<evidence type="ECO:0000259" key="1">
    <source>
        <dbReference type="PROSITE" id="PS50925"/>
    </source>
</evidence>
<dbReference type="InterPro" id="IPR007024">
    <property type="entry name" value="BLUF_domain"/>
</dbReference>
<evidence type="ECO:0000313" key="3">
    <source>
        <dbReference type="Proteomes" id="UP000562492"/>
    </source>
</evidence>
<dbReference type="SMART" id="SM01034">
    <property type="entry name" value="BLUF"/>
    <property type="match status" value="1"/>
</dbReference>
<gene>
    <name evidence="2" type="ORF">HNP33_001701</name>
</gene>
<dbReference type="EMBL" id="JACHKZ010000008">
    <property type="protein sequence ID" value="MBB6577644.1"/>
    <property type="molecule type" value="Genomic_DNA"/>
</dbReference>
<reference evidence="2 3" key="1">
    <citation type="submission" date="2020-08" db="EMBL/GenBank/DDBJ databases">
        <title>Functional genomics of gut bacteria from endangered species of beetles.</title>
        <authorList>
            <person name="Carlos-Shanley C."/>
        </authorList>
    </citation>
    <scope>NUCLEOTIDE SEQUENCE [LARGE SCALE GENOMIC DNA]</scope>
    <source>
        <strain evidence="2 3">S00124</strain>
    </source>
</reference>
<keyword evidence="3" id="KW-1185">Reference proteome</keyword>
<protein>
    <recommendedName>
        <fullName evidence="1">BLUF domain-containing protein</fullName>
    </recommendedName>
</protein>
<organism evidence="2 3">
    <name type="scientific">Comamonas odontotermitis</name>
    <dbReference type="NCBI Taxonomy" id="379895"/>
    <lineage>
        <taxon>Bacteria</taxon>
        <taxon>Pseudomonadati</taxon>
        <taxon>Pseudomonadota</taxon>
        <taxon>Betaproteobacteria</taxon>
        <taxon>Burkholderiales</taxon>
        <taxon>Comamonadaceae</taxon>
        <taxon>Comamonas</taxon>
    </lineage>
</organism>